<name>A0A0A9GCX4_ARUDO</name>
<evidence type="ECO:0000313" key="2">
    <source>
        <dbReference type="EMBL" id="JAE22925.1"/>
    </source>
</evidence>
<feature type="region of interest" description="Disordered" evidence="1">
    <location>
        <begin position="1"/>
        <end position="45"/>
    </location>
</feature>
<dbReference type="AlphaFoldDB" id="A0A0A9GCX4"/>
<dbReference type="EMBL" id="GBRH01174971">
    <property type="protein sequence ID" value="JAE22925.1"/>
    <property type="molecule type" value="Transcribed_RNA"/>
</dbReference>
<proteinExistence type="predicted"/>
<reference evidence="2" key="2">
    <citation type="journal article" date="2015" name="Data Brief">
        <title>Shoot transcriptome of the giant reed, Arundo donax.</title>
        <authorList>
            <person name="Barrero R.A."/>
            <person name="Guerrero F.D."/>
            <person name="Moolhuijzen P."/>
            <person name="Goolsby J.A."/>
            <person name="Tidwell J."/>
            <person name="Bellgard S.E."/>
            <person name="Bellgard M.I."/>
        </authorList>
    </citation>
    <scope>NUCLEOTIDE SEQUENCE</scope>
    <source>
        <tissue evidence="2">Shoot tissue taken approximately 20 cm above the soil surface</tissue>
    </source>
</reference>
<sequence>MILATGKSERIFSKRSSGRTASSDTATSPFQSSSLSSEIGLYSLT</sequence>
<feature type="compositionally biased region" description="Low complexity" evidence="1">
    <location>
        <begin position="32"/>
        <end position="45"/>
    </location>
</feature>
<protein>
    <submittedName>
        <fullName evidence="2">Uncharacterized protein</fullName>
    </submittedName>
</protein>
<feature type="compositionally biased region" description="Polar residues" evidence="1">
    <location>
        <begin position="14"/>
        <end position="31"/>
    </location>
</feature>
<organism evidence="2">
    <name type="scientific">Arundo donax</name>
    <name type="common">Giant reed</name>
    <name type="synonym">Donax arundinaceus</name>
    <dbReference type="NCBI Taxonomy" id="35708"/>
    <lineage>
        <taxon>Eukaryota</taxon>
        <taxon>Viridiplantae</taxon>
        <taxon>Streptophyta</taxon>
        <taxon>Embryophyta</taxon>
        <taxon>Tracheophyta</taxon>
        <taxon>Spermatophyta</taxon>
        <taxon>Magnoliopsida</taxon>
        <taxon>Liliopsida</taxon>
        <taxon>Poales</taxon>
        <taxon>Poaceae</taxon>
        <taxon>PACMAD clade</taxon>
        <taxon>Arundinoideae</taxon>
        <taxon>Arundineae</taxon>
        <taxon>Arundo</taxon>
    </lineage>
</organism>
<accession>A0A0A9GCX4</accession>
<reference evidence="2" key="1">
    <citation type="submission" date="2014-09" db="EMBL/GenBank/DDBJ databases">
        <authorList>
            <person name="Magalhaes I.L.F."/>
            <person name="Oliveira U."/>
            <person name="Santos F.R."/>
            <person name="Vidigal T.H.D.A."/>
            <person name="Brescovit A.D."/>
            <person name="Santos A.J."/>
        </authorList>
    </citation>
    <scope>NUCLEOTIDE SEQUENCE</scope>
    <source>
        <tissue evidence="2">Shoot tissue taken approximately 20 cm above the soil surface</tissue>
    </source>
</reference>
<evidence type="ECO:0000256" key="1">
    <source>
        <dbReference type="SAM" id="MobiDB-lite"/>
    </source>
</evidence>